<dbReference type="AlphaFoldDB" id="A0AAX6T209"/>
<dbReference type="Proteomes" id="UP000694906">
    <property type="component" value="Unplaced"/>
</dbReference>
<proteinExistence type="predicted"/>
<feature type="compositionally biased region" description="Acidic residues" evidence="1">
    <location>
        <begin position="44"/>
        <end position="53"/>
    </location>
</feature>
<keyword evidence="2" id="KW-1185">Reference proteome</keyword>
<reference evidence="3" key="1">
    <citation type="submission" date="2025-08" db="UniProtKB">
        <authorList>
            <consortium name="RefSeq"/>
        </authorList>
    </citation>
    <scope>IDENTIFICATION</scope>
</reference>
<feature type="compositionally biased region" description="Basic and acidic residues" evidence="1">
    <location>
        <begin position="34"/>
        <end position="43"/>
    </location>
</feature>
<organism evidence="2 3">
    <name type="scientific">Heterocephalus glaber</name>
    <name type="common">Naked mole rat</name>
    <dbReference type="NCBI Taxonomy" id="10181"/>
    <lineage>
        <taxon>Eukaryota</taxon>
        <taxon>Metazoa</taxon>
        <taxon>Chordata</taxon>
        <taxon>Craniata</taxon>
        <taxon>Vertebrata</taxon>
        <taxon>Euteleostomi</taxon>
        <taxon>Mammalia</taxon>
        <taxon>Eutheria</taxon>
        <taxon>Euarchontoglires</taxon>
        <taxon>Glires</taxon>
        <taxon>Rodentia</taxon>
        <taxon>Hystricomorpha</taxon>
        <taxon>Bathyergidae</taxon>
        <taxon>Heterocephalus</taxon>
    </lineage>
</organism>
<evidence type="ECO:0000313" key="3">
    <source>
        <dbReference type="RefSeq" id="XP_021113995.1"/>
    </source>
</evidence>
<evidence type="ECO:0000256" key="1">
    <source>
        <dbReference type="SAM" id="MobiDB-lite"/>
    </source>
</evidence>
<sequence length="311" mass="35453">MCDEYRTVSLVHESFLDLSLPVLDDQSVKKSINDKNVKKTMEDDSKDSEEEKDNDSYIKERKEILSGISKYLQKKAKKQAKNQRRQQKIQGKVLHLNDIYTVDCPEDNECEGERSLQEEVDLKSNHVSHEEVAHEEFCVNQKALNSQEKAVESITDNQKSIEEVDIITVNVDNDLEDLASSTECTRTSDGARLEEESSGEADISNDFKHPNLNGALGPDGINTEILNDGHIPVAKVYEVVNEDPETAFYTLANREAFSTDECSIQHCLYQFAHNEKLRDADKLLCEVCTWRQCNGSKVRRRMFILMPKSKC</sequence>
<dbReference type="SUPFAM" id="SSF54001">
    <property type="entry name" value="Cysteine proteinases"/>
    <property type="match status" value="1"/>
</dbReference>
<feature type="region of interest" description="Disordered" evidence="1">
    <location>
        <begin position="182"/>
        <end position="206"/>
    </location>
</feature>
<dbReference type="RefSeq" id="XP_021113995.1">
    <property type="nucleotide sequence ID" value="XM_021258336.1"/>
</dbReference>
<dbReference type="GeneID" id="110343869"/>
<accession>A0AAX6T209</accession>
<name>A0AAX6T209_HETGA</name>
<gene>
    <name evidence="3" type="primary">LOC110343869</name>
</gene>
<feature type="region of interest" description="Disordered" evidence="1">
    <location>
        <begin position="34"/>
        <end position="56"/>
    </location>
</feature>
<protein>
    <submittedName>
        <fullName evidence="3">Ubiquitin carboxyl-terminal hydrolase 16-like</fullName>
    </submittedName>
</protein>
<evidence type="ECO:0000313" key="2">
    <source>
        <dbReference type="Proteomes" id="UP000694906"/>
    </source>
</evidence>
<dbReference type="InterPro" id="IPR038765">
    <property type="entry name" value="Papain-like_cys_pep_sf"/>
</dbReference>